<evidence type="ECO:0000313" key="2">
    <source>
        <dbReference type="Proteomes" id="UP000321577"/>
    </source>
</evidence>
<dbReference type="EMBL" id="BKAG01000017">
    <property type="protein sequence ID" value="GEP43459.1"/>
    <property type="molecule type" value="Genomic_DNA"/>
</dbReference>
<proteinExistence type="predicted"/>
<dbReference type="InterPro" id="IPR046294">
    <property type="entry name" value="DUF6331"/>
</dbReference>
<keyword evidence="2" id="KW-1185">Reference proteome</keyword>
<sequence>MFSVSHSKTLHLKLPSETSSLLSGYFMVNCVPGCCGLDAYDFDPIYVSHAIAKHGKEWVEQTLAELQQIKVEIDTLPDDWGVDSSEMNACWSKKEAQDLFDLLAGVVTQGLGVGAVRPDQSHQRHGPA</sequence>
<gene>
    <name evidence="1" type="ORF">BGE01nite_27500</name>
</gene>
<comment type="caution">
    <text evidence="1">The sequence shown here is derived from an EMBL/GenBank/DDBJ whole genome shotgun (WGS) entry which is preliminary data.</text>
</comment>
<dbReference type="Pfam" id="PF19856">
    <property type="entry name" value="DUF6331"/>
    <property type="match status" value="1"/>
</dbReference>
<name>A0A512M9P4_9BACT</name>
<dbReference type="AlphaFoldDB" id="A0A512M9P4"/>
<accession>A0A512M9P4</accession>
<dbReference type="Proteomes" id="UP000321577">
    <property type="component" value="Unassembled WGS sequence"/>
</dbReference>
<reference evidence="1 2" key="1">
    <citation type="submission" date="2019-07" db="EMBL/GenBank/DDBJ databases">
        <title>Whole genome shotgun sequence of Brevifollis gellanilyticus NBRC 108608.</title>
        <authorList>
            <person name="Hosoyama A."/>
            <person name="Uohara A."/>
            <person name="Ohji S."/>
            <person name="Ichikawa N."/>
        </authorList>
    </citation>
    <scope>NUCLEOTIDE SEQUENCE [LARGE SCALE GENOMIC DNA]</scope>
    <source>
        <strain evidence="1 2">NBRC 108608</strain>
    </source>
</reference>
<organism evidence="1 2">
    <name type="scientific">Brevifollis gellanilyticus</name>
    <dbReference type="NCBI Taxonomy" id="748831"/>
    <lineage>
        <taxon>Bacteria</taxon>
        <taxon>Pseudomonadati</taxon>
        <taxon>Verrucomicrobiota</taxon>
        <taxon>Verrucomicrobiia</taxon>
        <taxon>Verrucomicrobiales</taxon>
        <taxon>Verrucomicrobiaceae</taxon>
    </lineage>
</organism>
<evidence type="ECO:0000313" key="1">
    <source>
        <dbReference type="EMBL" id="GEP43459.1"/>
    </source>
</evidence>
<protein>
    <submittedName>
        <fullName evidence="1">Uncharacterized protein</fullName>
    </submittedName>
</protein>